<keyword evidence="1" id="KW-0472">Membrane</keyword>
<feature type="transmembrane region" description="Helical" evidence="1">
    <location>
        <begin position="35"/>
        <end position="52"/>
    </location>
</feature>
<evidence type="ECO:0000313" key="3">
    <source>
        <dbReference type="Proteomes" id="UP000288058"/>
    </source>
</evidence>
<keyword evidence="1" id="KW-0812">Transmembrane</keyword>
<organism evidence="2 3">
    <name type="scientific">Idiomarina ramblicola</name>
    <dbReference type="NCBI Taxonomy" id="263724"/>
    <lineage>
        <taxon>Bacteria</taxon>
        <taxon>Pseudomonadati</taxon>
        <taxon>Pseudomonadota</taxon>
        <taxon>Gammaproteobacteria</taxon>
        <taxon>Alteromonadales</taxon>
        <taxon>Idiomarinaceae</taxon>
        <taxon>Idiomarina</taxon>
    </lineage>
</organism>
<dbReference type="EMBL" id="PIQC01000001">
    <property type="protein sequence ID" value="RUO73177.1"/>
    <property type="molecule type" value="Genomic_DNA"/>
</dbReference>
<dbReference type="Proteomes" id="UP000288058">
    <property type="component" value="Unassembled WGS sequence"/>
</dbReference>
<keyword evidence="3" id="KW-1185">Reference proteome</keyword>
<reference evidence="3" key="1">
    <citation type="journal article" date="2018" name="Front. Microbiol.">
        <title>Genome-Based Analysis Reveals the Taxonomy and Diversity of the Family Idiomarinaceae.</title>
        <authorList>
            <person name="Liu Y."/>
            <person name="Lai Q."/>
            <person name="Shao Z."/>
        </authorList>
    </citation>
    <scope>NUCLEOTIDE SEQUENCE [LARGE SCALE GENOMIC DNA]</scope>
    <source>
        <strain evidence="3">R22</strain>
    </source>
</reference>
<dbReference type="AlphaFoldDB" id="A0A432Z5L8"/>
<evidence type="ECO:0000256" key="1">
    <source>
        <dbReference type="SAM" id="Phobius"/>
    </source>
</evidence>
<accession>A0A432Z5L8</accession>
<gene>
    <name evidence="2" type="ORF">CWI78_01675</name>
</gene>
<proteinExistence type="predicted"/>
<feature type="transmembrane region" description="Helical" evidence="1">
    <location>
        <begin position="12"/>
        <end position="29"/>
    </location>
</feature>
<evidence type="ECO:0000313" key="2">
    <source>
        <dbReference type="EMBL" id="RUO73177.1"/>
    </source>
</evidence>
<protein>
    <submittedName>
        <fullName evidence="2">Uncharacterized protein</fullName>
    </submittedName>
</protein>
<sequence>MKRRDGGDAVNYTLGVTGTSTLIALFQSITRSKALAIMFALGLVAYIFSWQVEEYSLRQ</sequence>
<comment type="caution">
    <text evidence="2">The sequence shown here is derived from an EMBL/GenBank/DDBJ whole genome shotgun (WGS) entry which is preliminary data.</text>
</comment>
<name>A0A432Z5L8_9GAMM</name>
<keyword evidence="1" id="KW-1133">Transmembrane helix</keyword>